<keyword evidence="1" id="KW-0732">Signal</keyword>
<reference evidence="2" key="1">
    <citation type="journal article" date="2014" name="Int. J. Syst. Evol. Microbiol.">
        <title>Complete genome sequence of Corynebacterium casei LMG S-19264T (=DSM 44701T), isolated from a smear-ripened cheese.</title>
        <authorList>
            <consortium name="US DOE Joint Genome Institute (JGI-PGF)"/>
            <person name="Walter F."/>
            <person name="Albersmeier A."/>
            <person name="Kalinowski J."/>
            <person name="Ruckert C."/>
        </authorList>
    </citation>
    <scope>NUCLEOTIDE SEQUENCE</scope>
    <source>
        <strain evidence="2">KCTC 42731</strain>
    </source>
</reference>
<keyword evidence="3" id="KW-1185">Reference proteome</keyword>
<evidence type="ECO:0000256" key="1">
    <source>
        <dbReference type="SAM" id="SignalP"/>
    </source>
</evidence>
<name>A0A919BM96_9GAMM</name>
<sequence>MTKLKRVIFLLAIILLQGCSSHNTVHVYAKYLSEEQEQQVVESLSVNENLTVEVNRLEFPSTVNDNTLIYAPSRGTDKAAIEVMEQVSSLGFPIGATGLMLANNHSFSANNMGIYLVPAGLSITNERARAGKYNIPLYSEYGARNCENTATLEIKESGNFVLNEEVWDKNKQDYQQNQYRGTWSIEDNQYLLFRSPAWQQVLYFHRQTFERDIENGKLQGYQLIPMTKYNKGSNYARVYCTYEISQVME</sequence>
<dbReference type="EMBL" id="BNCK01000008">
    <property type="protein sequence ID" value="GHG01209.1"/>
    <property type="molecule type" value="Genomic_DNA"/>
</dbReference>
<dbReference type="AlphaFoldDB" id="A0A919BM96"/>
<gene>
    <name evidence="2" type="ORF">GCM10017161_32320</name>
</gene>
<feature type="signal peptide" evidence="1">
    <location>
        <begin position="1"/>
        <end position="22"/>
    </location>
</feature>
<proteinExistence type="predicted"/>
<evidence type="ECO:0000313" key="2">
    <source>
        <dbReference type="EMBL" id="GHG01209.1"/>
    </source>
</evidence>
<feature type="chain" id="PRO_5036812181" description="Lipoprotein" evidence="1">
    <location>
        <begin position="23"/>
        <end position="249"/>
    </location>
</feature>
<protein>
    <recommendedName>
        <fullName evidence="4">Lipoprotein</fullName>
    </recommendedName>
</protein>
<dbReference type="Proteomes" id="UP000623842">
    <property type="component" value="Unassembled WGS sequence"/>
</dbReference>
<organism evidence="2 3">
    <name type="scientific">Thalassotalea marina</name>
    <dbReference type="NCBI Taxonomy" id="1673741"/>
    <lineage>
        <taxon>Bacteria</taxon>
        <taxon>Pseudomonadati</taxon>
        <taxon>Pseudomonadota</taxon>
        <taxon>Gammaproteobacteria</taxon>
        <taxon>Alteromonadales</taxon>
        <taxon>Colwelliaceae</taxon>
        <taxon>Thalassotalea</taxon>
    </lineage>
</organism>
<evidence type="ECO:0008006" key="4">
    <source>
        <dbReference type="Google" id="ProtNLM"/>
    </source>
</evidence>
<reference evidence="2" key="2">
    <citation type="submission" date="2020-09" db="EMBL/GenBank/DDBJ databases">
        <authorList>
            <person name="Sun Q."/>
            <person name="Kim S."/>
        </authorList>
    </citation>
    <scope>NUCLEOTIDE SEQUENCE</scope>
    <source>
        <strain evidence="2">KCTC 42731</strain>
    </source>
</reference>
<comment type="caution">
    <text evidence="2">The sequence shown here is derived from an EMBL/GenBank/DDBJ whole genome shotgun (WGS) entry which is preliminary data.</text>
</comment>
<evidence type="ECO:0000313" key="3">
    <source>
        <dbReference type="Proteomes" id="UP000623842"/>
    </source>
</evidence>
<accession>A0A919BM96</accession>
<dbReference type="PROSITE" id="PS51257">
    <property type="entry name" value="PROKAR_LIPOPROTEIN"/>
    <property type="match status" value="1"/>
</dbReference>